<protein>
    <submittedName>
        <fullName evidence="2">Uncharacterized protein</fullName>
    </submittedName>
</protein>
<feature type="compositionally biased region" description="Basic and acidic residues" evidence="1">
    <location>
        <begin position="105"/>
        <end position="115"/>
    </location>
</feature>
<feature type="compositionally biased region" description="Polar residues" evidence="1">
    <location>
        <begin position="77"/>
        <end position="96"/>
    </location>
</feature>
<dbReference type="AlphaFoldDB" id="A0A3S4ZL20"/>
<dbReference type="EMBL" id="CAAALY010020368">
    <property type="protein sequence ID" value="VEL14210.1"/>
    <property type="molecule type" value="Genomic_DNA"/>
</dbReference>
<name>A0A3S4ZL20_9PLAT</name>
<evidence type="ECO:0000313" key="3">
    <source>
        <dbReference type="Proteomes" id="UP000784294"/>
    </source>
</evidence>
<dbReference type="Proteomes" id="UP000784294">
    <property type="component" value="Unassembled WGS sequence"/>
</dbReference>
<feature type="region of interest" description="Disordered" evidence="1">
    <location>
        <begin position="72"/>
        <end position="115"/>
    </location>
</feature>
<organism evidence="2 3">
    <name type="scientific">Protopolystoma xenopodis</name>
    <dbReference type="NCBI Taxonomy" id="117903"/>
    <lineage>
        <taxon>Eukaryota</taxon>
        <taxon>Metazoa</taxon>
        <taxon>Spiralia</taxon>
        <taxon>Lophotrochozoa</taxon>
        <taxon>Platyhelminthes</taxon>
        <taxon>Monogenea</taxon>
        <taxon>Polyopisthocotylea</taxon>
        <taxon>Polystomatidea</taxon>
        <taxon>Polystomatidae</taxon>
        <taxon>Protopolystoma</taxon>
    </lineage>
</organism>
<keyword evidence="3" id="KW-1185">Reference proteome</keyword>
<accession>A0A3S4ZL20</accession>
<gene>
    <name evidence="2" type="ORF">PXEA_LOCUS7650</name>
</gene>
<reference evidence="2" key="1">
    <citation type="submission" date="2018-11" db="EMBL/GenBank/DDBJ databases">
        <authorList>
            <consortium name="Pathogen Informatics"/>
        </authorList>
    </citation>
    <scope>NUCLEOTIDE SEQUENCE</scope>
</reference>
<comment type="caution">
    <text evidence="2">The sequence shown here is derived from an EMBL/GenBank/DDBJ whole genome shotgun (WGS) entry which is preliminary data.</text>
</comment>
<evidence type="ECO:0000256" key="1">
    <source>
        <dbReference type="SAM" id="MobiDB-lite"/>
    </source>
</evidence>
<proteinExistence type="predicted"/>
<sequence length="115" mass="12699">MPGFHRPSCFMWTEFQDLRLPRSSPEGQKKVASGHPESCCWSKVRNVSCPRNTTLTSPCRCRRSSATNGALVGPMCLSSSPHLSDSKHTTNSSSTPRGGIRRGQRKDQKRLNDGP</sequence>
<evidence type="ECO:0000313" key="2">
    <source>
        <dbReference type="EMBL" id="VEL14210.1"/>
    </source>
</evidence>